<dbReference type="AlphaFoldDB" id="A0A6G1E6U5"/>
<evidence type="ECO:0000313" key="1">
    <source>
        <dbReference type="EMBL" id="KAF0920202.1"/>
    </source>
</evidence>
<proteinExistence type="predicted"/>
<dbReference type="EMBL" id="SPHZ02000005">
    <property type="protein sequence ID" value="KAF0920202.1"/>
    <property type="molecule type" value="Genomic_DNA"/>
</dbReference>
<gene>
    <name evidence="1" type="ORF">E2562_034017</name>
</gene>
<name>A0A6G1E6U5_9ORYZ</name>
<sequence>MESMAAIAGPHSGALVAKDADARASFCPALACRRSLAGWSNTLPSITIDSMGCSSTRLGARGEGTAGVNGVDLSCVTVKQREEEPGVLEEPGDVGTEEVGWTSIGREVAETHGCRK</sequence>
<keyword evidence="2" id="KW-1185">Reference proteome</keyword>
<organism evidence="1 2">
    <name type="scientific">Oryza meyeriana var. granulata</name>
    <dbReference type="NCBI Taxonomy" id="110450"/>
    <lineage>
        <taxon>Eukaryota</taxon>
        <taxon>Viridiplantae</taxon>
        <taxon>Streptophyta</taxon>
        <taxon>Embryophyta</taxon>
        <taxon>Tracheophyta</taxon>
        <taxon>Spermatophyta</taxon>
        <taxon>Magnoliopsida</taxon>
        <taxon>Liliopsida</taxon>
        <taxon>Poales</taxon>
        <taxon>Poaceae</taxon>
        <taxon>BOP clade</taxon>
        <taxon>Oryzoideae</taxon>
        <taxon>Oryzeae</taxon>
        <taxon>Oryzinae</taxon>
        <taxon>Oryza</taxon>
        <taxon>Oryza meyeriana</taxon>
    </lineage>
</organism>
<comment type="caution">
    <text evidence="1">The sequence shown here is derived from an EMBL/GenBank/DDBJ whole genome shotgun (WGS) entry which is preliminary data.</text>
</comment>
<protein>
    <submittedName>
        <fullName evidence="1">Uncharacterized protein</fullName>
    </submittedName>
</protein>
<evidence type="ECO:0000313" key="2">
    <source>
        <dbReference type="Proteomes" id="UP000479710"/>
    </source>
</evidence>
<dbReference type="Proteomes" id="UP000479710">
    <property type="component" value="Unassembled WGS sequence"/>
</dbReference>
<accession>A0A6G1E6U5</accession>
<reference evidence="1 2" key="1">
    <citation type="submission" date="2019-11" db="EMBL/GenBank/DDBJ databases">
        <title>Whole genome sequence of Oryza granulata.</title>
        <authorList>
            <person name="Li W."/>
        </authorList>
    </citation>
    <scope>NUCLEOTIDE SEQUENCE [LARGE SCALE GENOMIC DNA]</scope>
    <source>
        <strain evidence="2">cv. Menghai</strain>
        <tissue evidence="1">Leaf</tissue>
    </source>
</reference>